<sequence>MPGRTGVEFDTDPGRVDLDRLWAFLSEHAYWGRWRSRDDVAAQLATAWRVVGIYEPDSREMIGFARAVSDGVAFAYLADVYVDPAHRGRGLGRALIRVMIDEGPGREFRWMLHTADAHDLYRHFGFQSPDPMVMERPGAKPAGQPGANES</sequence>
<dbReference type="Proteomes" id="UP001464923">
    <property type="component" value="Unassembled WGS sequence"/>
</dbReference>
<feature type="domain" description="N-acetyltransferase" evidence="1">
    <location>
        <begin position="7"/>
        <end position="147"/>
    </location>
</feature>
<reference evidence="2 3" key="1">
    <citation type="submission" date="2024-03" db="EMBL/GenBank/DDBJ databases">
        <title>Draft genome sequence of Pseudonocardia tropica JCM 19149.</title>
        <authorList>
            <person name="Butdee W."/>
            <person name="Duangmal K."/>
        </authorList>
    </citation>
    <scope>NUCLEOTIDE SEQUENCE [LARGE SCALE GENOMIC DNA]</scope>
    <source>
        <strain evidence="2 3">JCM 19149</strain>
    </source>
</reference>
<keyword evidence="3" id="KW-1185">Reference proteome</keyword>
<dbReference type="PANTHER" id="PTHR43233:SF1">
    <property type="entry name" value="FAMILY N-ACETYLTRANSFERASE, PUTATIVE (AFU_ORTHOLOGUE AFUA_6G03350)-RELATED"/>
    <property type="match status" value="1"/>
</dbReference>
<proteinExistence type="predicted"/>
<dbReference type="RefSeq" id="WP_345647632.1">
    <property type="nucleotide sequence ID" value="NZ_BAABLY010000054.1"/>
</dbReference>
<dbReference type="EMBL" id="JBEDNP010000025">
    <property type="protein sequence ID" value="MEQ3542151.1"/>
    <property type="molecule type" value="Genomic_DNA"/>
</dbReference>
<dbReference type="InterPro" id="IPR016181">
    <property type="entry name" value="Acyl_CoA_acyltransferase"/>
</dbReference>
<evidence type="ECO:0000313" key="2">
    <source>
        <dbReference type="EMBL" id="MEQ3542151.1"/>
    </source>
</evidence>
<dbReference type="PROSITE" id="PS51186">
    <property type="entry name" value="GNAT"/>
    <property type="match status" value="1"/>
</dbReference>
<dbReference type="Gene3D" id="3.40.630.30">
    <property type="match status" value="1"/>
</dbReference>
<name>A0ABV1K1P5_9PSEU</name>
<dbReference type="InterPro" id="IPR000182">
    <property type="entry name" value="GNAT_dom"/>
</dbReference>
<accession>A0ABV1K1P5</accession>
<gene>
    <name evidence="2" type="ORF">WHI96_25380</name>
</gene>
<dbReference type="Pfam" id="PF00583">
    <property type="entry name" value="Acetyltransf_1"/>
    <property type="match status" value="1"/>
</dbReference>
<protein>
    <submittedName>
        <fullName evidence="2">GNAT family N-acetyltransferase</fullName>
    </submittedName>
</protein>
<dbReference type="PANTHER" id="PTHR43233">
    <property type="entry name" value="FAMILY N-ACETYLTRANSFERASE, PUTATIVE (AFU_ORTHOLOGUE AFUA_6G03350)-RELATED"/>
    <property type="match status" value="1"/>
</dbReference>
<organism evidence="2 3">
    <name type="scientific">Pseudonocardia tropica</name>
    <dbReference type="NCBI Taxonomy" id="681289"/>
    <lineage>
        <taxon>Bacteria</taxon>
        <taxon>Bacillati</taxon>
        <taxon>Actinomycetota</taxon>
        <taxon>Actinomycetes</taxon>
        <taxon>Pseudonocardiales</taxon>
        <taxon>Pseudonocardiaceae</taxon>
        <taxon>Pseudonocardia</taxon>
    </lineage>
</organism>
<dbReference type="SUPFAM" id="SSF55729">
    <property type="entry name" value="Acyl-CoA N-acyltransferases (Nat)"/>
    <property type="match status" value="1"/>
</dbReference>
<evidence type="ECO:0000259" key="1">
    <source>
        <dbReference type="PROSITE" id="PS51186"/>
    </source>
</evidence>
<dbReference type="InterPro" id="IPR053144">
    <property type="entry name" value="Acetyltransferase_Butenolide"/>
</dbReference>
<comment type="caution">
    <text evidence="2">The sequence shown here is derived from an EMBL/GenBank/DDBJ whole genome shotgun (WGS) entry which is preliminary data.</text>
</comment>
<dbReference type="CDD" id="cd04301">
    <property type="entry name" value="NAT_SF"/>
    <property type="match status" value="1"/>
</dbReference>
<evidence type="ECO:0000313" key="3">
    <source>
        <dbReference type="Proteomes" id="UP001464923"/>
    </source>
</evidence>